<evidence type="ECO:0000259" key="3">
    <source>
        <dbReference type="PROSITE" id="PS50887"/>
    </source>
</evidence>
<keyword evidence="2" id="KW-0472">Membrane</keyword>
<feature type="domain" description="GGDEF" evidence="3">
    <location>
        <begin position="238"/>
        <end position="361"/>
    </location>
</feature>
<dbReference type="GO" id="GO:0005886">
    <property type="term" value="C:plasma membrane"/>
    <property type="evidence" value="ECO:0007669"/>
    <property type="project" value="TreeGrafter"/>
</dbReference>
<dbReference type="GO" id="GO:0043709">
    <property type="term" value="P:cell adhesion involved in single-species biofilm formation"/>
    <property type="evidence" value="ECO:0007669"/>
    <property type="project" value="TreeGrafter"/>
</dbReference>
<dbReference type="Pfam" id="PF00990">
    <property type="entry name" value="GGDEF"/>
    <property type="match status" value="1"/>
</dbReference>
<feature type="region of interest" description="Disordered" evidence="1">
    <location>
        <begin position="349"/>
        <end position="388"/>
    </location>
</feature>
<comment type="caution">
    <text evidence="4">The sequence shown here is derived from an EMBL/GenBank/DDBJ whole genome shotgun (WGS) entry which is preliminary data.</text>
</comment>
<dbReference type="PROSITE" id="PS50887">
    <property type="entry name" value="GGDEF"/>
    <property type="match status" value="1"/>
</dbReference>
<evidence type="ECO:0000256" key="2">
    <source>
        <dbReference type="SAM" id="Phobius"/>
    </source>
</evidence>
<keyword evidence="2" id="KW-1133">Transmembrane helix</keyword>
<name>A0A4Q8BBV9_9ACTN</name>
<dbReference type="SUPFAM" id="SSF55073">
    <property type="entry name" value="Nucleotide cyclase"/>
    <property type="match status" value="1"/>
</dbReference>
<organism evidence="4 5">
    <name type="scientific">Micromonospora kangleipakensis</name>
    <dbReference type="NCBI Taxonomy" id="1077942"/>
    <lineage>
        <taxon>Bacteria</taxon>
        <taxon>Bacillati</taxon>
        <taxon>Actinomycetota</taxon>
        <taxon>Actinomycetes</taxon>
        <taxon>Micromonosporales</taxon>
        <taxon>Micromonosporaceae</taxon>
        <taxon>Micromonospora</taxon>
    </lineage>
</organism>
<dbReference type="Gene3D" id="3.30.70.270">
    <property type="match status" value="1"/>
</dbReference>
<feature type="transmembrane region" description="Helical" evidence="2">
    <location>
        <begin position="128"/>
        <end position="144"/>
    </location>
</feature>
<dbReference type="GO" id="GO:0052621">
    <property type="term" value="F:diguanylate cyclase activity"/>
    <property type="evidence" value="ECO:0007669"/>
    <property type="project" value="TreeGrafter"/>
</dbReference>
<dbReference type="CDD" id="cd01949">
    <property type="entry name" value="GGDEF"/>
    <property type="match status" value="1"/>
</dbReference>
<keyword evidence="5" id="KW-1185">Reference proteome</keyword>
<feature type="transmembrane region" description="Helical" evidence="2">
    <location>
        <begin position="73"/>
        <end position="93"/>
    </location>
</feature>
<dbReference type="InterPro" id="IPR029787">
    <property type="entry name" value="Nucleotide_cyclase"/>
</dbReference>
<feature type="transmembrane region" description="Helical" evidence="2">
    <location>
        <begin position="178"/>
        <end position="200"/>
    </location>
</feature>
<evidence type="ECO:0000313" key="5">
    <source>
        <dbReference type="Proteomes" id="UP000294114"/>
    </source>
</evidence>
<feature type="transmembrane region" description="Helical" evidence="2">
    <location>
        <begin position="46"/>
        <end position="67"/>
    </location>
</feature>
<dbReference type="Proteomes" id="UP000294114">
    <property type="component" value="Unassembled WGS sequence"/>
</dbReference>
<keyword evidence="2" id="KW-0812">Transmembrane</keyword>
<feature type="compositionally biased region" description="Basic and acidic residues" evidence="1">
    <location>
        <begin position="349"/>
        <end position="365"/>
    </location>
</feature>
<dbReference type="GO" id="GO:1902201">
    <property type="term" value="P:negative regulation of bacterial-type flagellum-dependent cell motility"/>
    <property type="evidence" value="ECO:0007669"/>
    <property type="project" value="TreeGrafter"/>
</dbReference>
<dbReference type="InterPro" id="IPR000160">
    <property type="entry name" value="GGDEF_dom"/>
</dbReference>
<evidence type="ECO:0000256" key="1">
    <source>
        <dbReference type="SAM" id="MobiDB-lite"/>
    </source>
</evidence>
<dbReference type="NCBIfam" id="TIGR00254">
    <property type="entry name" value="GGDEF"/>
    <property type="match status" value="1"/>
</dbReference>
<protein>
    <submittedName>
        <fullName evidence="4">Diguanylate cyclase (GGDEF)-like protein</fullName>
    </submittedName>
</protein>
<proteinExistence type="predicted"/>
<feature type="transmembrane region" description="Helical" evidence="2">
    <location>
        <begin position="151"/>
        <end position="172"/>
    </location>
</feature>
<dbReference type="InterPro" id="IPR043128">
    <property type="entry name" value="Rev_trsase/Diguanyl_cyclase"/>
</dbReference>
<dbReference type="AlphaFoldDB" id="A0A4Q8BBV9"/>
<gene>
    <name evidence="4" type="ORF">EV384_3839</name>
</gene>
<dbReference type="SMART" id="SM00267">
    <property type="entry name" value="GGDEF"/>
    <property type="match status" value="1"/>
</dbReference>
<accession>A0A4Q8BBV9</accession>
<dbReference type="PANTHER" id="PTHR45138">
    <property type="entry name" value="REGULATORY COMPONENTS OF SENSORY TRANSDUCTION SYSTEM"/>
    <property type="match status" value="1"/>
</dbReference>
<sequence length="388" mass="41741">MRRSGLDTYHGHGHFDRFHCHVIGSHRQVAVGAVDNRVTERRRRMLLSAALHVVSHGIAVSYCLMTWHQPHRSLMLAAYGFGMASGIVGLWAARTVTTKTSGYRVSFTILLITLAVAALGAYWDGGAASPAAVGFVTTAVFVASHTPHLRLMMGLATLTVGSYLAVAATGRPVPPGHVFIYVAAMVVLISVCSAQARILARQRSQLRSLAELDPLTGALNRRGLAEFTRHLFRNGCRPGPSLLCLDLDDFKLVNDRLGHAAGDRLLQRTVAATREVLRAGDAIARIGGDEFVVVLVDADDVTARTVLTRIDAAVRPHARASIGSATAPQDGDTLDALMQVADQRLYRMKQEHRPAGAPPREDRHGLLSSRSDALGVRAAGQRPGWSPG</sequence>
<dbReference type="PANTHER" id="PTHR45138:SF24">
    <property type="entry name" value="DIGUANYLATE CYCLASE DGCC-RELATED"/>
    <property type="match status" value="1"/>
</dbReference>
<reference evidence="4 5" key="1">
    <citation type="submission" date="2019-02" db="EMBL/GenBank/DDBJ databases">
        <title>Sequencing the genomes of 1000 actinobacteria strains.</title>
        <authorList>
            <person name="Klenk H.-P."/>
        </authorList>
    </citation>
    <scope>NUCLEOTIDE SEQUENCE [LARGE SCALE GENOMIC DNA]</scope>
    <source>
        <strain evidence="4 5">DSM 45612</strain>
    </source>
</reference>
<dbReference type="EMBL" id="SHLD01000001">
    <property type="protein sequence ID" value="RZU75304.1"/>
    <property type="molecule type" value="Genomic_DNA"/>
</dbReference>
<feature type="transmembrane region" description="Helical" evidence="2">
    <location>
        <begin position="105"/>
        <end position="122"/>
    </location>
</feature>
<dbReference type="InterPro" id="IPR050469">
    <property type="entry name" value="Diguanylate_Cyclase"/>
</dbReference>
<evidence type="ECO:0000313" key="4">
    <source>
        <dbReference type="EMBL" id="RZU75304.1"/>
    </source>
</evidence>